<name>A0A4P7IE98_9ACTN</name>
<keyword evidence="2" id="KW-1185">Reference proteome</keyword>
<dbReference type="RefSeq" id="WP_135267439.1">
    <property type="nucleotide sequence ID" value="NZ_CP038436.1"/>
</dbReference>
<dbReference type="Proteomes" id="UP000294853">
    <property type="component" value="Chromosome"/>
</dbReference>
<gene>
    <name evidence="1" type="ORF">EXE58_08265</name>
</gene>
<proteinExistence type="predicted"/>
<dbReference type="AlphaFoldDB" id="A0A4P7IE98"/>
<dbReference type="OrthoDB" id="5242466at2"/>
<reference evidence="1 2" key="1">
    <citation type="submission" date="2019-03" db="EMBL/GenBank/DDBJ databases">
        <title>Three New Species of Nocardioides, Nocardioides euryhalodurans sp. nov., Nocardioides seonyuensis sp. nov. and Nocardioides eburneoflavus sp. nov. Iolated from Soil.</title>
        <authorList>
            <person name="Roh S.G."/>
            <person name="Lee C."/>
            <person name="Kim M.-K."/>
            <person name="Kim S.B."/>
        </authorList>
    </citation>
    <scope>NUCLEOTIDE SEQUENCE [LARGE SCALE GENOMIC DNA]</scope>
    <source>
        <strain evidence="1 2">MMS17-SY207-3</strain>
    </source>
</reference>
<evidence type="ECO:0000313" key="1">
    <source>
        <dbReference type="EMBL" id="QBX55448.1"/>
    </source>
</evidence>
<evidence type="ECO:0000313" key="2">
    <source>
        <dbReference type="Proteomes" id="UP000294853"/>
    </source>
</evidence>
<dbReference type="EMBL" id="CP038436">
    <property type="protein sequence ID" value="QBX55448.1"/>
    <property type="molecule type" value="Genomic_DNA"/>
</dbReference>
<accession>A0A4P7IE98</accession>
<dbReference type="KEGG" id="nsn:EXE58_08265"/>
<organism evidence="1 2">
    <name type="scientific">Nocardioides seonyuensis</name>
    <dbReference type="NCBI Taxonomy" id="2518371"/>
    <lineage>
        <taxon>Bacteria</taxon>
        <taxon>Bacillati</taxon>
        <taxon>Actinomycetota</taxon>
        <taxon>Actinomycetes</taxon>
        <taxon>Propionibacteriales</taxon>
        <taxon>Nocardioidaceae</taxon>
        <taxon>Nocardioides</taxon>
    </lineage>
</organism>
<evidence type="ECO:0008006" key="3">
    <source>
        <dbReference type="Google" id="ProtNLM"/>
    </source>
</evidence>
<sequence>MSHIDTSMSSGLRETLVGEVKAYLPAFLSSETRERADPVAATSDLLDIPPASLNRALAVHLMLSDETRAFIADLPNGIRRPVTESIRPRIAGRTVTSGIDWAATVRHQATANPAGGEWVTRPANRMFDLPENQALAWVLATLQDRAQVALPSHEGSLPAWAQEIREAEARVRSSKRTAWLEAVPAKWPGDTVYQRLAADRLGFYRTRVTDTARQLRAVLNNPSPQTQVDALCNRFFEPTQDWKLFEIGVLMRLCCELDRVGERVHRRANFDARQFSHHRLPEGREVRIWYQAWPDTKEKSELREAATYYGVKATNRPDITVELLKQGTTVRTVVLELKASSASEYLGSGFSQLLGYLRDRPAYTNWPASGWLVAPPEGGYVTRPSEGRALWVVSSDDVASSLATAALSL</sequence>
<protein>
    <recommendedName>
        <fullName evidence="3">DUF2357 domain-containing protein</fullName>
    </recommendedName>
</protein>